<evidence type="ECO:0000256" key="1">
    <source>
        <dbReference type="SAM" id="MobiDB-lite"/>
    </source>
</evidence>
<dbReference type="VEuPathDB" id="VectorBase:SSCA008486"/>
<evidence type="ECO:0000313" key="5">
    <source>
        <dbReference type="EnsemblMetazoa" id="KAF7488604.1"/>
    </source>
</evidence>
<dbReference type="Proteomes" id="UP000070412">
    <property type="component" value="Unassembled WGS sequence"/>
</dbReference>
<dbReference type="InterPro" id="IPR003877">
    <property type="entry name" value="SPRY_dom"/>
</dbReference>
<accession>A0A132A6V4</accession>
<reference evidence="5" key="4">
    <citation type="submission" date="2022-06" db="UniProtKB">
        <authorList>
            <consortium name="EnsemblMetazoa"/>
        </authorList>
    </citation>
    <scope>IDENTIFICATION</scope>
</reference>
<dbReference type="PANTHER" id="PTHR12245">
    <property type="entry name" value="SPRY DOMAIN CONTAINING SOCS BOX PROTEIN"/>
    <property type="match status" value="1"/>
</dbReference>
<dbReference type="EnsemblMetazoa" id="SSS_130s_mrna">
    <property type="protein sequence ID" value="KAF7488604.1"/>
    <property type="gene ID" value="SSS_130"/>
</dbReference>
<dbReference type="EMBL" id="JXLN01010677">
    <property type="protein sequence ID" value="KPM06140.1"/>
    <property type="molecule type" value="Genomic_DNA"/>
</dbReference>
<proteinExistence type="predicted"/>
<dbReference type="OMA" id="WTWNKRD"/>
<sequence length="290" mass="33735">MYSPCVMVSVNHHIDKHHTNTNNLVFKHLNRPLSNGFCDEWQWNQNDKSDAVQISRKSGKIAYFHIGWSDGTAAIRATKPINMYSNRYYWEVLIKDKVFGTSMMIGLTTKRARLHSNSYINLIGENRFGWGLSHKGLLWHNGQWKEYAKPFEENCSTLIGCLYDGNNGTLTYYRDGRCLGIAFSGLDLVTENLYPTISSTAAQSQFVLTMTRREFLNLQDRCRDVIRKTYCFQYKDKWIGHLPMRLLSYLTLEDEIKDARYKDKIHSKSKPNRLSFHQNKSPKISKIISL</sequence>
<dbReference type="SUPFAM" id="SSF49899">
    <property type="entry name" value="Concanavalin A-like lectins/glucanases"/>
    <property type="match status" value="1"/>
</dbReference>
<dbReference type="Gene3D" id="2.60.120.920">
    <property type="match status" value="1"/>
</dbReference>
<evidence type="ECO:0000259" key="2">
    <source>
        <dbReference type="PROSITE" id="PS50188"/>
    </source>
</evidence>
<name>A0A132A6V4_SARSC</name>
<dbReference type="GO" id="GO:0019005">
    <property type="term" value="C:SCF ubiquitin ligase complex"/>
    <property type="evidence" value="ECO:0007669"/>
    <property type="project" value="TreeGrafter"/>
</dbReference>
<dbReference type="InterPro" id="IPR050672">
    <property type="entry name" value="FBXO45-Fsn/SPSB_families"/>
</dbReference>
<dbReference type="PROSITE" id="PS50188">
    <property type="entry name" value="B302_SPRY"/>
    <property type="match status" value="1"/>
</dbReference>
<dbReference type="OrthoDB" id="5951542at2759"/>
<reference evidence="4 7" key="1">
    <citation type="journal article" date="2015" name="Parasit. Vectors">
        <title>Draft genome of the scabies mite.</title>
        <authorList>
            <person name="Rider S.D.Jr."/>
            <person name="Morgan M.S."/>
            <person name="Arlian L.G."/>
        </authorList>
    </citation>
    <scope>NUCLEOTIDE SEQUENCE [LARGE SCALE GENOMIC DNA]</scope>
    <source>
        <strain evidence="4">Arlian Lab</strain>
    </source>
</reference>
<dbReference type="InterPro" id="IPR013320">
    <property type="entry name" value="ConA-like_dom_sf"/>
</dbReference>
<reference evidence="3" key="3">
    <citation type="submission" date="2020-01" db="EMBL/GenBank/DDBJ databases">
        <authorList>
            <person name="Korhonen P.K.K."/>
            <person name="Guangxu M.G."/>
            <person name="Wang T.W."/>
            <person name="Stroehlein A.J.S."/>
            <person name="Young N.D."/>
            <person name="Ang C.-S.A."/>
            <person name="Fernando D.W.F."/>
            <person name="Lu H.L."/>
            <person name="Taylor S.T."/>
            <person name="Ehtesham M.E.M."/>
            <person name="Najaraj S.H.N."/>
            <person name="Harsha G.H.G."/>
            <person name="Madugundu A.M."/>
            <person name="Renuse S.R."/>
            <person name="Holt D.H."/>
            <person name="Pandey A.P."/>
            <person name="Papenfuss A.P."/>
            <person name="Gasser R.B.G."/>
            <person name="Fischer K.F."/>
        </authorList>
    </citation>
    <scope>NUCLEOTIDE SEQUENCE</scope>
    <source>
        <strain evidence="3">SSS_KF_BRIS2020</strain>
    </source>
</reference>
<dbReference type="InterPro" id="IPR043136">
    <property type="entry name" value="B30.2/SPRY_sf"/>
</dbReference>
<dbReference type="SMART" id="SM00449">
    <property type="entry name" value="SPRY"/>
    <property type="match status" value="1"/>
</dbReference>
<dbReference type="InterPro" id="IPR001870">
    <property type="entry name" value="B30.2/SPRY"/>
</dbReference>
<dbReference type="InterPro" id="IPR035754">
    <property type="entry name" value="SPRY_SPSB3"/>
</dbReference>
<feature type="region of interest" description="Disordered" evidence="1">
    <location>
        <begin position="269"/>
        <end position="290"/>
    </location>
</feature>
<protein>
    <submittedName>
        <fullName evidence="4">SPRY domain SOCS box-containing protein</fullName>
    </submittedName>
    <submittedName>
        <fullName evidence="3">SPRY domain-containing SOCS box protein 3</fullName>
    </submittedName>
</protein>
<organism evidence="4 7">
    <name type="scientific">Sarcoptes scabiei</name>
    <name type="common">Itch mite</name>
    <name type="synonym">Acarus scabiei</name>
    <dbReference type="NCBI Taxonomy" id="52283"/>
    <lineage>
        <taxon>Eukaryota</taxon>
        <taxon>Metazoa</taxon>
        <taxon>Ecdysozoa</taxon>
        <taxon>Arthropoda</taxon>
        <taxon>Chelicerata</taxon>
        <taxon>Arachnida</taxon>
        <taxon>Acari</taxon>
        <taxon>Acariformes</taxon>
        <taxon>Sarcoptiformes</taxon>
        <taxon>Astigmata</taxon>
        <taxon>Psoroptidia</taxon>
        <taxon>Sarcoptoidea</taxon>
        <taxon>Sarcoptidae</taxon>
        <taxon>Sarcoptinae</taxon>
        <taxon>Sarcoptes</taxon>
    </lineage>
</organism>
<evidence type="ECO:0000313" key="4">
    <source>
        <dbReference type="EMBL" id="KPM06140.1"/>
    </source>
</evidence>
<dbReference type="PANTHER" id="PTHR12245:SF12">
    <property type="entry name" value="SPRY DOMAIN-CONTAINING SOCS BOX PROTEIN 3"/>
    <property type="match status" value="1"/>
</dbReference>
<dbReference type="Proteomes" id="UP000616769">
    <property type="component" value="Unassembled WGS sequence"/>
</dbReference>
<feature type="domain" description="B30.2/SPRY" evidence="2">
    <location>
        <begin position="21"/>
        <end position="215"/>
    </location>
</feature>
<dbReference type="CDD" id="cd12876">
    <property type="entry name" value="SPRY_SOCS3"/>
    <property type="match status" value="1"/>
</dbReference>
<dbReference type="Pfam" id="PF00622">
    <property type="entry name" value="SPRY"/>
    <property type="match status" value="1"/>
</dbReference>
<dbReference type="GO" id="GO:0043161">
    <property type="term" value="P:proteasome-mediated ubiquitin-dependent protein catabolic process"/>
    <property type="evidence" value="ECO:0007669"/>
    <property type="project" value="TreeGrafter"/>
</dbReference>
<evidence type="ECO:0000313" key="3">
    <source>
        <dbReference type="EMBL" id="KAF7488604.1"/>
    </source>
</evidence>
<dbReference type="AlphaFoldDB" id="A0A132A6V4"/>
<keyword evidence="6" id="KW-1185">Reference proteome</keyword>
<gene>
    <name evidence="3" type="primary">SSS_130g</name>
    <name evidence="4" type="ORF">QR98_0046130</name>
    <name evidence="3" type="ORF">SSS_130</name>
</gene>
<reference evidence="6" key="2">
    <citation type="journal article" date="2020" name="PLoS Negl. Trop. Dis.">
        <title>High-quality nuclear genome for Sarcoptes scabiei-A critical resource for a neglected parasite.</title>
        <authorList>
            <person name="Korhonen P.K."/>
            <person name="Gasser R.B."/>
            <person name="Ma G."/>
            <person name="Wang T."/>
            <person name="Stroehlein A.J."/>
            <person name="Young N.D."/>
            <person name="Ang C.S."/>
            <person name="Fernando D.D."/>
            <person name="Lu H.C."/>
            <person name="Taylor S."/>
            <person name="Reynolds S.L."/>
            <person name="Mofiz E."/>
            <person name="Najaraj S.H."/>
            <person name="Gowda H."/>
            <person name="Madugundu A."/>
            <person name="Renuse S."/>
            <person name="Holt D."/>
            <person name="Pandey A."/>
            <person name="Papenfuss A.T."/>
            <person name="Fischer K."/>
        </authorList>
    </citation>
    <scope>NUCLEOTIDE SEQUENCE [LARGE SCALE GENOMIC DNA]</scope>
</reference>
<evidence type="ECO:0000313" key="6">
    <source>
        <dbReference type="Proteomes" id="UP000070412"/>
    </source>
</evidence>
<dbReference type="EMBL" id="WVUK01000066">
    <property type="protein sequence ID" value="KAF7488604.1"/>
    <property type="molecule type" value="Genomic_DNA"/>
</dbReference>
<evidence type="ECO:0000313" key="7">
    <source>
        <dbReference type="Proteomes" id="UP000616769"/>
    </source>
</evidence>